<dbReference type="PROSITE" id="PS50053">
    <property type="entry name" value="UBIQUITIN_2"/>
    <property type="match status" value="1"/>
</dbReference>
<dbReference type="SUPFAM" id="SSF54236">
    <property type="entry name" value="Ubiquitin-like"/>
    <property type="match status" value="1"/>
</dbReference>
<feature type="region of interest" description="Disordered" evidence="3">
    <location>
        <begin position="404"/>
        <end position="426"/>
    </location>
</feature>
<feature type="compositionally biased region" description="Low complexity" evidence="3">
    <location>
        <begin position="239"/>
        <end position="265"/>
    </location>
</feature>
<dbReference type="RefSeq" id="XP_014474694.1">
    <property type="nucleotide sequence ID" value="XM_014619208.1"/>
</dbReference>
<dbReference type="PANTHER" id="PTHR23010:SF1">
    <property type="entry name" value="MIDNOLIN"/>
    <property type="match status" value="1"/>
</dbReference>
<comment type="subcellular location">
    <subcellularLocation>
        <location evidence="1">Nucleus</location>
    </subcellularLocation>
</comment>
<name>A0A6P3X9Z0_DINQU</name>
<evidence type="ECO:0000313" key="5">
    <source>
        <dbReference type="Proteomes" id="UP000515204"/>
    </source>
</evidence>
<reference evidence="6" key="1">
    <citation type="submission" date="2025-08" db="UniProtKB">
        <authorList>
            <consortium name="RefSeq"/>
        </authorList>
    </citation>
    <scope>IDENTIFICATION</scope>
</reference>
<feature type="compositionally biased region" description="Low complexity" evidence="3">
    <location>
        <begin position="644"/>
        <end position="669"/>
    </location>
</feature>
<feature type="region of interest" description="Disordered" evidence="3">
    <location>
        <begin position="632"/>
        <end position="768"/>
    </location>
</feature>
<keyword evidence="5" id="KW-1185">Reference proteome</keyword>
<dbReference type="PANTHER" id="PTHR23010">
    <property type="entry name" value="MIDNOLIN"/>
    <property type="match status" value="1"/>
</dbReference>
<evidence type="ECO:0000256" key="3">
    <source>
        <dbReference type="SAM" id="MobiDB-lite"/>
    </source>
</evidence>
<evidence type="ECO:0000256" key="1">
    <source>
        <dbReference type="ARBA" id="ARBA00004123"/>
    </source>
</evidence>
<feature type="compositionally biased region" description="Low complexity" evidence="3">
    <location>
        <begin position="443"/>
        <end position="454"/>
    </location>
</feature>
<feature type="region of interest" description="Disordered" evidence="3">
    <location>
        <begin position="230"/>
        <end position="298"/>
    </location>
</feature>
<dbReference type="GeneID" id="106744435"/>
<feature type="compositionally biased region" description="Polar residues" evidence="3">
    <location>
        <begin position="455"/>
        <end position="467"/>
    </location>
</feature>
<evidence type="ECO:0000259" key="4">
    <source>
        <dbReference type="PROSITE" id="PS50053"/>
    </source>
</evidence>
<keyword evidence="2" id="KW-0539">Nucleus</keyword>
<dbReference type="InterPro" id="IPR029071">
    <property type="entry name" value="Ubiquitin-like_domsf"/>
</dbReference>
<feature type="compositionally biased region" description="Low complexity" evidence="3">
    <location>
        <begin position="736"/>
        <end position="750"/>
    </location>
</feature>
<feature type="compositionally biased region" description="Basic and acidic residues" evidence="3">
    <location>
        <begin position="682"/>
        <end position="691"/>
    </location>
</feature>
<feature type="compositionally biased region" description="Polar residues" evidence="3">
    <location>
        <begin position="266"/>
        <end position="277"/>
    </location>
</feature>
<dbReference type="InterPro" id="IPR039336">
    <property type="entry name" value="Midnolin"/>
</dbReference>
<dbReference type="InterPro" id="IPR000626">
    <property type="entry name" value="Ubiquitin-like_dom"/>
</dbReference>
<proteinExistence type="predicted"/>
<feature type="region of interest" description="Disordered" evidence="3">
    <location>
        <begin position="350"/>
        <end position="386"/>
    </location>
</feature>
<feature type="compositionally biased region" description="Basic and acidic residues" evidence="3">
    <location>
        <begin position="15"/>
        <end position="28"/>
    </location>
</feature>
<protein>
    <submittedName>
        <fullName evidence="6">Midnolin-A isoform X1</fullName>
    </submittedName>
</protein>
<feature type="compositionally biased region" description="Basic residues" evidence="3">
    <location>
        <begin position="404"/>
        <end position="423"/>
    </location>
</feature>
<feature type="compositionally biased region" description="Pro residues" evidence="3">
    <location>
        <begin position="757"/>
        <end position="768"/>
    </location>
</feature>
<evidence type="ECO:0000256" key="2">
    <source>
        <dbReference type="ARBA" id="ARBA00023242"/>
    </source>
</evidence>
<dbReference type="Proteomes" id="UP000515204">
    <property type="component" value="Unplaced"/>
</dbReference>
<sequence>MNDSAEPSSDAAAVSEKDDGRTKSRTAIDDESTGRTAAPTPGPAGDSTTTMLEPECRGQRASMRGTPVIRAATSYPPPPPQQPPPPGCGCVAAAVDKDEITVNITPTTGGQFELTVDRNDTVENLKKIISKRLKVVKERICLLHRERQLREGTLEENGLQHGSRLTLLPSVETGLLAQRPEQSVMQALESLNDSQVNDFLSGKAPLNLTMRLGDHMMLIQLQLSTVTPASPTAANQTASSPGGNSNQSNVSGLSNSSGNSSHVSNLAGSHVTSSLQTRRCPALTRSSSSSGVKLQSNGVPARTSHLINSLANALHAAANCGTSLSTATTTTTTTSSPVCSGRTTSAVVSQTTTSSCNNNNNSNNNNAQSQSSRGNHVSPTSNGSTGGNGSSCLPCPLYHHHHHTNHHHRLHHHHYHHHHHHSRDKQPGIRYYSTTFSSATTASSSSANSSSCSSNHPIQDQSTSNSHGCVDLTTYDTTSRKKLCTGLQQQQQQSNGMDATRSHGVVMTDNAESRDPQSPTCTSLMEQPAKPATLDTRALAEASRNLTQKLKQLSSEVFTSRVDLAEENARRRQGAIIESMHHHGKGVYSGTFSGTLNPALQDRHGRPKRDISTIIHILNDLLCATPAASAGHYRHHHHRHSHSRQQSSSVSTSSTGTSTTASGSTTSVGCHDSTTPGYSTEELSKENEATKGKMRRLRLVMEQRRAKRKARRQARAAPYTTQWAAVTPADPNHEPNTSTAGTGTTSTNSAEPQNEPELPPCSPEPVVA</sequence>
<dbReference type="CDD" id="cd01804">
    <property type="entry name" value="Ubl_midnolin"/>
    <property type="match status" value="1"/>
</dbReference>
<accession>A0A6P3X9Z0</accession>
<feature type="domain" description="Ubiquitin-like" evidence="4">
    <location>
        <begin position="100"/>
        <end position="174"/>
    </location>
</feature>
<feature type="region of interest" description="Disordered" evidence="3">
    <location>
        <begin position="1"/>
        <end position="64"/>
    </location>
</feature>
<dbReference type="OrthoDB" id="1916003at2759"/>
<evidence type="ECO:0000313" key="6">
    <source>
        <dbReference type="RefSeq" id="XP_014474694.1"/>
    </source>
</evidence>
<gene>
    <name evidence="6" type="primary">LOC106744435</name>
</gene>
<dbReference type="GO" id="GO:0005634">
    <property type="term" value="C:nucleus"/>
    <property type="evidence" value="ECO:0007669"/>
    <property type="project" value="UniProtKB-SubCell"/>
</dbReference>
<dbReference type="AlphaFoldDB" id="A0A6P3X9Z0"/>
<dbReference type="SMART" id="SM00213">
    <property type="entry name" value="UBQ"/>
    <property type="match status" value="1"/>
</dbReference>
<dbReference type="Gene3D" id="3.10.20.90">
    <property type="entry name" value="Phosphatidylinositol 3-kinase Catalytic Subunit, Chain A, domain 1"/>
    <property type="match status" value="1"/>
</dbReference>
<feature type="region of interest" description="Disordered" evidence="3">
    <location>
        <begin position="443"/>
        <end position="469"/>
    </location>
</feature>
<dbReference type="KEGG" id="dqu:106744435"/>
<feature type="compositionally biased region" description="Polar residues" evidence="3">
    <location>
        <begin position="284"/>
        <end position="298"/>
    </location>
</feature>
<organism evidence="5 6">
    <name type="scientific">Dinoponera quadriceps</name>
    <name type="common">South American ant</name>
    <dbReference type="NCBI Taxonomy" id="609295"/>
    <lineage>
        <taxon>Eukaryota</taxon>
        <taxon>Metazoa</taxon>
        <taxon>Ecdysozoa</taxon>
        <taxon>Arthropoda</taxon>
        <taxon>Hexapoda</taxon>
        <taxon>Insecta</taxon>
        <taxon>Pterygota</taxon>
        <taxon>Neoptera</taxon>
        <taxon>Endopterygota</taxon>
        <taxon>Hymenoptera</taxon>
        <taxon>Apocrita</taxon>
        <taxon>Aculeata</taxon>
        <taxon>Formicoidea</taxon>
        <taxon>Formicidae</taxon>
        <taxon>Ponerinae</taxon>
        <taxon>Ponerini</taxon>
        <taxon>Dinoponera</taxon>
    </lineage>
</organism>
<feature type="compositionally biased region" description="Basic residues" evidence="3">
    <location>
        <begin position="632"/>
        <end position="643"/>
    </location>
</feature>
<feature type="compositionally biased region" description="Low complexity" evidence="3">
    <location>
        <begin position="350"/>
        <end position="372"/>
    </location>
</feature>
<feature type="compositionally biased region" description="Basic residues" evidence="3">
    <location>
        <begin position="705"/>
        <end position="714"/>
    </location>
</feature>
<dbReference type="Pfam" id="PF00240">
    <property type="entry name" value="ubiquitin"/>
    <property type="match status" value="1"/>
</dbReference>